<proteinExistence type="predicted"/>
<dbReference type="Proteomes" id="UP001143330">
    <property type="component" value="Unassembled WGS sequence"/>
</dbReference>
<evidence type="ECO:0008006" key="4">
    <source>
        <dbReference type="Google" id="ProtNLM"/>
    </source>
</evidence>
<protein>
    <recommendedName>
        <fullName evidence="4">Cysteine rich repeat protein</fullName>
    </recommendedName>
</protein>
<dbReference type="RefSeq" id="WP_213361441.1">
    <property type="nucleotide sequence ID" value="NZ_BSFM01000013.1"/>
</dbReference>
<name>A0A9W6K027_9HYPH</name>
<reference evidence="2" key="2">
    <citation type="submission" date="2023-01" db="EMBL/GenBank/DDBJ databases">
        <authorList>
            <person name="Sun Q."/>
            <person name="Evtushenko L."/>
        </authorList>
    </citation>
    <scope>NUCLEOTIDE SEQUENCE</scope>
    <source>
        <strain evidence="2">VKM B-2789</strain>
    </source>
</reference>
<dbReference type="GO" id="GO:0016020">
    <property type="term" value="C:membrane"/>
    <property type="evidence" value="ECO:0007669"/>
    <property type="project" value="InterPro"/>
</dbReference>
<comment type="caution">
    <text evidence="2">The sequence shown here is derived from an EMBL/GenBank/DDBJ whole genome shotgun (WGS) entry which is preliminary data.</text>
</comment>
<dbReference type="PANTHER" id="PTHR11884">
    <property type="entry name" value="SELECTIN LIGAND RELATED"/>
    <property type="match status" value="1"/>
</dbReference>
<organism evidence="2 3">
    <name type="scientific">Ancylobacter defluvii</name>
    <dbReference type="NCBI Taxonomy" id="1282440"/>
    <lineage>
        <taxon>Bacteria</taxon>
        <taxon>Pseudomonadati</taxon>
        <taxon>Pseudomonadota</taxon>
        <taxon>Alphaproteobacteria</taxon>
        <taxon>Hyphomicrobiales</taxon>
        <taxon>Xanthobacteraceae</taxon>
        <taxon>Ancylobacter</taxon>
    </lineage>
</organism>
<dbReference type="EMBL" id="BSFM01000013">
    <property type="protein sequence ID" value="GLK84488.1"/>
    <property type="molecule type" value="Genomic_DNA"/>
</dbReference>
<dbReference type="AlphaFoldDB" id="A0A9W6K027"/>
<dbReference type="Pfam" id="PF00839">
    <property type="entry name" value="Cys_rich_FGFR"/>
    <property type="match status" value="1"/>
</dbReference>
<evidence type="ECO:0000313" key="2">
    <source>
        <dbReference type="EMBL" id="GLK84488.1"/>
    </source>
</evidence>
<feature type="chain" id="PRO_5040848238" description="Cysteine rich repeat protein" evidence="1">
    <location>
        <begin position="23"/>
        <end position="140"/>
    </location>
</feature>
<gene>
    <name evidence="2" type="ORF">GCM10017653_25580</name>
</gene>
<keyword evidence="3" id="KW-1185">Reference proteome</keyword>
<dbReference type="InterPro" id="IPR039728">
    <property type="entry name" value="GLG1"/>
</dbReference>
<dbReference type="PANTHER" id="PTHR11884:SF1">
    <property type="entry name" value="GOLGI APPARATUS PROTEIN 1"/>
    <property type="match status" value="1"/>
</dbReference>
<accession>A0A9W6K027</accession>
<sequence>MKRHIFGLAALVLAVSAGGASAQTMSFADAGALIAKSCGASIERFCARDDIGTGKVASCLQGHQKDVPQQCFAALQQAEAGTTARLAAQQATFGLCQDDARQFCKGVKPGDANLLDCLLASYKVVKGACRQGLTDAGWAN</sequence>
<reference evidence="2" key="1">
    <citation type="journal article" date="2014" name="Int. J. Syst. Evol. Microbiol.">
        <title>Complete genome sequence of Corynebacterium casei LMG S-19264T (=DSM 44701T), isolated from a smear-ripened cheese.</title>
        <authorList>
            <consortium name="US DOE Joint Genome Institute (JGI-PGF)"/>
            <person name="Walter F."/>
            <person name="Albersmeier A."/>
            <person name="Kalinowski J."/>
            <person name="Ruckert C."/>
        </authorList>
    </citation>
    <scope>NUCLEOTIDE SEQUENCE</scope>
    <source>
        <strain evidence="2">VKM B-2789</strain>
    </source>
</reference>
<evidence type="ECO:0000313" key="3">
    <source>
        <dbReference type="Proteomes" id="UP001143330"/>
    </source>
</evidence>
<keyword evidence="1" id="KW-0732">Signal</keyword>
<dbReference type="InterPro" id="IPR001893">
    <property type="entry name" value="Cys-rich_GLG1_repeat"/>
</dbReference>
<feature type="signal peptide" evidence="1">
    <location>
        <begin position="1"/>
        <end position="22"/>
    </location>
</feature>
<evidence type="ECO:0000256" key="1">
    <source>
        <dbReference type="SAM" id="SignalP"/>
    </source>
</evidence>